<feature type="domain" description="Laminin G" evidence="8">
    <location>
        <begin position="209"/>
        <end position="395"/>
    </location>
</feature>
<dbReference type="Pfam" id="PF16184">
    <property type="entry name" value="Cadherin_3"/>
    <property type="match status" value="7"/>
</dbReference>
<dbReference type="CDD" id="cd00110">
    <property type="entry name" value="LamG"/>
    <property type="match status" value="2"/>
</dbReference>
<keyword evidence="1" id="KW-0732">Signal</keyword>
<dbReference type="PROSITE" id="PS51854">
    <property type="entry name" value="CSPG"/>
    <property type="match status" value="6"/>
</dbReference>
<feature type="repeat" description="CSPG" evidence="5">
    <location>
        <begin position="1086"/>
        <end position="1190"/>
    </location>
</feature>
<dbReference type="SUPFAM" id="SSF49899">
    <property type="entry name" value="Concanavalin A-like lectins/glucanases"/>
    <property type="match status" value="2"/>
</dbReference>
<evidence type="ECO:0000313" key="9">
    <source>
        <dbReference type="Ensembl" id="ENSSLUP00000007480.1"/>
    </source>
</evidence>
<dbReference type="SMART" id="SM00282">
    <property type="entry name" value="LamG"/>
    <property type="match status" value="2"/>
</dbReference>
<feature type="region of interest" description="Disordered" evidence="6">
    <location>
        <begin position="403"/>
        <end position="423"/>
    </location>
</feature>
<evidence type="ECO:0000256" key="5">
    <source>
        <dbReference type="PROSITE-ProRule" id="PRU01201"/>
    </source>
</evidence>
<dbReference type="InterPro" id="IPR051561">
    <property type="entry name" value="FRAS1_ECM"/>
</dbReference>
<feature type="compositionally biased region" description="Basic residues" evidence="6">
    <location>
        <begin position="2111"/>
        <end position="2125"/>
    </location>
</feature>
<keyword evidence="2" id="KW-0677">Repeat</keyword>
<name>A0A8C9X8C9_SANLU</name>
<keyword evidence="7" id="KW-0812">Transmembrane</keyword>
<evidence type="ECO:0000256" key="4">
    <source>
        <dbReference type="PROSITE-ProRule" id="PRU00122"/>
    </source>
</evidence>
<feature type="transmembrane region" description="Helical" evidence="7">
    <location>
        <begin position="2186"/>
        <end position="2207"/>
    </location>
</feature>
<dbReference type="PROSITE" id="PS50025">
    <property type="entry name" value="LAM_G_DOMAIN"/>
    <property type="match status" value="2"/>
</dbReference>
<sequence length="2328" mass="259996">MSQSQSSKKTVLPRNSALPVFLFIVVVSFYGDGYIHLRTVEASIQTLLHVRFRTSSQAGMLFLAAGRRDFLLLELISGRLQVRLDLGSGERSLRSEKGIHLSDLAWHSIELTHNRHNVNMTLDRNFHTSFRMPGPDLELSVENGLFVGGAAGLNHPYLFNISTGFRGCIDEVVFNEHNLLSSLRPYSGYKSVHEVSLGCSPQFSATEEDSVSFFSSKAFITLPPWEGPQEGVFECELYPSAREEDGMVLFSSGNQGGFVAIEIKDGNLVATVGNGEGSKTELRSLTHVHSNHTWYPIQLHLLPNSVQLKVGEELIKATLSLELQVIQLKGPLFLGGLDEEAQGEAQRAGLMSAVSGGQKAGQGVSFKGCLREIRVNTQRTGLPHAAITKDITVGCNRGQATNALATTSPTNRPEFDVTTTRPITNNKKNPNFLMLRKLEVVEGGWASLEPKHIRVNLDFRKLGIHPSQLMTITIGAEEVDRTFSMLDLWQGRVMYVHSGSEDQYDFFMFSVFSSSKKKLPVFLKSNRLHRFDISISPANDAPVLSLPEGNLFTLLEKSKRQVGKAECLDKLTGLHISSRAINLFSLNDLEGGKISFVHTGVPHSRLALRVSDGLKVSNVLACPRCNKPINCDIKDVRYRVGAFLAMLMSFGLSVLKIRYDVTELPQYGELQRLHSSGDWKRTTYFSQKLLEKERIRYLSTYHGLQTQNNITDYFKCKISIGSTAAKEVVFLIRVHWIQFKVTRSKMEVNGVQTAAVTPEDLHVISKGVKLNESDLYFRLLTVPNKGQLFLDNKVLVRNSTFSQKNITDGLMKYELLNMLHDDTRDTFSFQVFSAHANSTTYDFRINIHAESTVITVVNKGLSTLEGGSKVINKEILFTHTASNQEVHYSITVSPRHGQIRRINLSNSTSINDNIVTFTNQDIIEERIMYVHDDSETKQDSFNFQIMVYKPHKRTSKKEDRNIVEHTFNISVQLVNDQRPVRVVDKVFHVARNGQRLVTLTDIRYRDDDSDFQDNWLVYTRRGIPMGELVLASDTSHKLYEFTQRDLQQKKVLFVHRGVSFGRFVLFVSDGKHYVSTLLEVMAQDPYLQVENNTGIVVKRGGLTTMTSANLSIFSNLDIRDPQEVTFEVFLPPKHGVLCFNNGSCETVTGAKPISIFTQQDLVAGRLAYRHDSTRDKSTDGGMDRERREVHLDIGVMVKIYLESHQRPPTVISNRPVVVAEGQNVSISKEHLEVICLLRSSMQGFTEQPTNSFTQEDLNQGMIIYHQQSAGHTNDSVLLEATNGLTKVGPIRLEIDIIPMLLPLQVQNECLDVRVPRKRKRGKEKLIFPTKGLINLLMFARRSLQVEREYISYIHDGSDTLRDNFTIVANQTEIRKHSLPCTAHISVIPVNDETPVVTTNKGLKVWVGSVTEITKDDLRAEDLDTPESEGLEFIITPPSNGHLALKSAPSRHILNFTQNHIETRQLMFVHSGASSGGFHFQVNDGVNFTPRQIFSTTAYSMGLTLQRNHPMEVYPGKVLQSKTWCDTLELCVYTCMFSFAQKESLLFISQIKQCPFLICLFFVPQVNDGVILYDQNKPQSVGWSAADSFSFTVSSPPAFLPPHIFTILISYQANKHHNSAQHKTRLLNNAGAVVAEGGRVTIDRSKLDASNLLGKVPEPHRKAHQILYRVISLPQHGTLTDFFSFHRNQPDFSQVTLNKYGITYVHDDSETTSDSFTFRAWVALLDLSSSSLLAVTETFSIAVTPVNDQPPLIRSRARSMKVVDHDTPPEELHYLVISKPNNGYLTLGERPEPVTSFTQYDVNHGRLHFIQQVNFVWGVVHMKPICPSVSMVNNTGLSLVQGRTAVILTTNRFAAQTNSRTQAIITYTVTTHPRHGRIAINDQEVTTFSHEDLEFGRVVYHMTDFSESEDSFQVSVSASSPGVAYGNVTGQTVNVTVRALIYLREPVRVPSGIAVKLGKAMIDASELARISRADPVFEVLSPPKHGKLVKMTYDPNRASQVLTSFTFRDLHDNKSALTTVRGHAPATPLNDSFIFLLKAGNVQPAKGELHFTILPHHQMHHGPSSLNTEGASHEHTTTWLPTHNKTTTGRGGGRGGPTTLTEVGVGLPPHILSHKNHNRTQHKLRPNTRWGNHTSSGSHGGRSGSHSHVPQPHTPSVSDKHGPAIPPDIHPVHVEVLPRPASDPLHIILPLLACLFLIIILVILILVFRRRKEKQARLRLLQQLATVALHTEDSPYLGRAERSVAMPSVVVTPLCPVSCPSSPRVLRSPRRSLAPGMTFWGPFEADGAGGDGNIRGDNNNERGNVTAGFRTSLRSRSLTPTLKDNQYWV</sequence>
<keyword evidence="10" id="KW-1185">Reference proteome</keyword>
<dbReference type="InterPro" id="IPR001791">
    <property type="entry name" value="Laminin_G"/>
</dbReference>
<evidence type="ECO:0000259" key="8">
    <source>
        <dbReference type="PROSITE" id="PS50025"/>
    </source>
</evidence>
<organism evidence="9 10">
    <name type="scientific">Sander lucioperca</name>
    <name type="common">Pike-perch</name>
    <name type="synonym">Perca lucioperca</name>
    <dbReference type="NCBI Taxonomy" id="283035"/>
    <lineage>
        <taxon>Eukaryota</taxon>
        <taxon>Metazoa</taxon>
        <taxon>Chordata</taxon>
        <taxon>Craniata</taxon>
        <taxon>Vertebrata</taxon>
        <taxon>Euteleostomi</taxon>
        <taxon>Actinopterygii</taxon>
        <taxon>Neopterygii</taxon>
        <taxon>Teleostei</taxon>
        <taxon>Neoteleostei</taxon>
        <taxon>Acanthomorphata</taxon>
        <taxon>Eupercaria</taxon>
        <taxon>Perciformes</taxon>
        <taxon>Percoidei</taxon>
        <taxon>Percidae</taxon>
        <taxon>Luciopercinae</taxon>
        <taxon>Sander</taxon>
    </lineage>
</organism>
<gene>
    <name evidence="9" type="primary">LOC116048881</name>
</gene>
<feature type="transmembrane region" description="Helical" evidence="7">
    <location>
        <begin position="12"/>
        <end position="31"/>
    </location>
</feature>
<proteinExistence type="predicted"/>
<dbReference type="GeneTree" id="ENSGT00940000154091"/>
<keyword evidence="7" id="KW-1133">Transmembrane helix</keyword>
<dbReference type="GO" id="GO:0009653">
    <property type="term" value="P:anatomical structure morphogenesis"/>
    <property type="evidence" value="ECO:0007669"/>
    <property type="project" value="TreeGrafter"/>
</dbReference>
<protein>
    <recommendedName>
        <fullName evidence="8">Laminin G domain-containing protein</fullName>
    </recommendedName>
</protein>
<comment type="caution">
    <text evidence="4">Lacks conserved residue(s) required for the propagation of feature annotation.</text>
</comment>
<reference evidence="9" key="2">
    <citation type="submission" date="2025-09" db="UniProtKB">
        <authorList>
            <consortium name="Ensembl"/>
        </authorList>
    </citation>
    <scope>IDENTIFICATION</scope>
</reference>
<keyword evidence="3" id="KW-0325">Glycoprotein</keyword>
<feature type="domain" description="Laminin G" evidence="8">
    <location>
        <begin position="24"/>
        <end position="199"/>
    </location>
</feature>
<dbReference type="Pfam" id="PF02210">
    <property type="entry name" value="Laminin_G_2"/>
    <property type="match status" value="2"/>
</dbReference>
<evidence type="ECO:0000256" key="7">
    <source>
        <dbReference type="SAM" id="Phobius"/>
    </source>
</evidence>
<dbReference type="Ensembl" id="ENSSLUT00000007700.1">
    <property type="protein sequence ID" value="ENSSLUP00000007480.1"/>
    <property type="gene ID" value="ENSSLUG00000003404.1"/>
</dbReference>
<feature type="repeat" description="CSPG" evidence="5">
    <location>
        <begin position="1622"/>
        <end position="1720"/>
    </location>
</feature>
<feature type="region of interest" description="Disordered" evidence="6">
    <location>
        <begin position="2078"/>
        <end position="2166"/>
    </location>
</feature>
<feature type="repeat" description="CSPG" evidence="5">
    <location>
        <begin position="1393"/>
        <end position="1484"/>
    </location>
</feature>
<dbReference type="InterPro" id="IPR039005">
    <property type="entry name" value="CSPG_rpt"/>
</dbReference>
<dbReference type="Proteomes" id="UP000694568">
    <property type="component" value="Unplaced"/>
</dbReference>
<reference evidence="9" key="1">
    <citation type="submission" date="2025-08" db="UniProtKB">
        <authorList>
            <consortium name="Ensembl"/>
        </authorList>
    </citation>
    <scope>IDENTIFICATION</scope>
</reference>
<evidence type="ECO:0000256" key="3">
    <source>
        <dbReference type="ARBA" id="ARBA00023180"/>
    </source>
</evidence>
<feature type="repeat" description="CSPG" evidence="5">
    <location>
        <begin position="1827"/>
        <end position="1916"/>
    </location>
</feature>
<dbReference type="PANTHER" id="PTHR45739">
    <property type="entry name" value="MATRIX PROTEIN, PUTATIVE-RELATED"/>
    <property type="match status" value="1"/>
</dbReference>
<dbReference type="InterPro" id="IPR013320">
    <property type="entry name" value="ConA-like_dom_sf"/>
</dbReference>
<keyword evidence="7" id="KW-0472">Membrane</keyword>
<dbReference type="PANTHER" id="PTHR45739:SF12">
    <property type="entry name" value="CHONDROITIN SULFATE PROTEOGLYCAN 4-LIKE ISOFORM X2"/>
    <property type="match status" value="1"/>
</dbReference>
<evidence type="ECO:0000313" key="10">
    <source>
        <dbReference type="Proteomes" id="UP000694568"/>
    </source>
</evidence>
<dbReference type="Gene3D" id="2.60.120.200">
    <property type="match status" value="2"/>
</dbReference>
<feature type="repeat" description="CSPG" evidence="5">
    <location>
        <begin position="978"/>
        <end position="1070"/>
    </location>
</feature>
<evidence type="ECO:0000256" key="2">
    <source>
        <dbReference type="ARBA" id="ARBA00022737"/>
    </source>
</evidence>
<evidence type="ECO:0000256" key="6">
    <source>
        <dbReference type="SAM" id="MobiDB-lite"/>
    </source>
</evidence>
<accession>A0A8C9X8C9</accession>
<feature type="repeat" description="CSPG" evidence="5">
    <location>
        <begin position="852"/>
        <end position="946"/>
    </location>
</feature>
<evidence type="ECO:0000256" key="1">
    <source>
        <dbReference type="ARBA" id="ARBA00022729"/>
    </source>
</evidence>